<reference evidence="1" key="1">
    <citation type="submission" date="2021-01" db="EMBL/GenBank/DDBJ databases">
        <title>Complete genome sequence of Clostridiales bacterium R-7.</title>
        <authorList>
            <person name="Mahoney-Kurpe S.C."/>
            <person name="Palevich N."/>
            <person name="Koike S."/>
            <person name="Moon C.D."/>
            <person name="Attwood G.T."/>
        </authorList>
    </citation>
    <scope>NUCLEOTIDE SEQUENCE</scope>
    <source>
        <strain evidence="1">R-7</strain>
    </source>
</reference>
<sequence>MDQVITCINCPVGCRMTVSLSDTGEFLSVTGNTCPRGAVYARQECTLPKRIITAVIPVEGCRMPLSVKTSVPVPKQLIREVMHELGNTQIHAPVRAGQIIIHHVLNTEADIVATRTLP</sequence>
<proteinExistence type="predicted"/>
<accession>A0AC61NM82</accession>
<evidence type="ECO:0000313" key="2">
    <source>
        <dbReference type="Proteomes" id="UP000682782"/>
    </source>
</evidence>
<evidence type="ECO:0000313" key="1">
    <source>
        <dbReference type="EMBL" id="QUC67928.1"/>
    </source>
</evidence>
<gene>
    <name evidence="1" type="ORF">JYE49_04300</name>
</gene>
<protein>
    <submittedName>
        <fullName evidence="1">DUF1667 domain-containing protein</fullName>
    </submittedName>
</protein>
<dbReference type="Proteomes" id="UP000682782">
    <property type="component" value="Chromosome"/>
</dbReference>
<name>A0AC61NM82_9FIRM</name>
<keyword evidence="2" id="KW-1185">Reference proteome</keyword>
<organism evidence="1 2">
    <name type="scientific">Aristaeella hokkaidonensis</name>
    <dbReference type="NCBI Taxonomy" id="3046382"/>
    <lineage>
        <taxon>Bacteria</taxon>
        <taxon>Bacillati</taxon>
        <taxon>Bacillota</taxon>
        <taxon>Clostridia</taxon>
        <taxon>Eubacteriales</taxon>
        <taxon>Aristaeellaceae</taxon>
        <taxon>Aristaeella</taxon>
    </lineage>
</organism>
<dbReference type="EMBL" id="CP068393">
    <property type="protein sequence ID" value="QUC67928.1"/>
    <property type="molecule type" value="Genomic_DNA"/>
</dbReference>